<sequence>MIDVDETSERQIIDVKQPQINSMNNIQWNDIQDEAVKVLFPDEKKSRGKYTPDQVRNLFILVFGKKQQVKVASKACEINASTAAGYGTQVRPVFTKYADLGKEFDKTLQITKLFSLSKNVPKAAAAIRKMEVPKRNQKIFLLHSQFLAQFLESYEFARLKDTKETLKIFKNVDVSEQGLHKHMKTKCCLVVRSPKPLLFEEPGTCPVDKQCVFMDCTNFLMYMR</sequence>
<reference evidence="1 2" key="1">
    <citation type="submission" date="2014-09" db="EMBL/GenBank/DDBJ databases">
        <authorList>
            <person name="Ellenberger Sabrina"/>
        </authorList>
    </citation>
    <scope>NUCLEOTIDE SEQUENCE [LARGE SCALE GENOMIC DNA]</scope>
    <source>
        <strain evidence="1 2">CBS 412.66</strain>
    </source>
</reference>
<dbReference type="Proteomes" id="UP000054107">
    <property type="component" value="Unassembled WGS sequence"/>
</dbReference>
<accession>A0A0B7MVJ6</accession>
<protein>
    <submittedName>
        <fullName evidence="1">Uncharacterized protein</fullName>
    </submittedName>
</protein>
<dbReference type="EMBL" id="LN719213">
    <property type="protein sequence ID" value="CEP07330.1"/>
    <property type="molecule type" value="Genomic_DNA"/>
</dbReference>
<dbReference type="AlphaFoldDB" id="A0A0B7MVJ6"/>
<proteinExistence type="predicted"/>
<evidence type="ECO:0000313" key="2">
    <source>
        <dbReference type="Proteomes" id="UP000054107"/>
    </source>
</evidence>
<gene>
    <name evidence="1" type="primary">PARPA_00615.1 scaffold 1011</name>
</gene>
<keyword evidence="2" id="KW-1185">Reference proteome</keyword>
<name>A0A0B7MVJ6_9FUNG</name>
<evidence type="ECO:0000313" key="1">
    <source>
        <dbReference type="EMBL" id="CEP07330.1"/>
    </source>
</evidence>
<organism evidence="1 2">
    <name type="scientific">Parasitella parasitica</name>
    <dbReference type="NCBI Taxonomy" id="35722"/>
    <lineage>
        <taxon>Eukaryota</taxon>
        <taxon>Fungi</taxon>
        <taxon>Fungi incertae sedis</taxon>
        <taxon>Mucoromycota</taxon>
        <taxon>Mucoromycotina</taxon>
        <taxon>Mucoromycetes</taxon>
        <taxon>Mucorales</taxon>
        <taxon>Mucorineae</taxon>
        <taxon>Mucoraceae</taxon>
        <taxon>Parasitella</taxon>
    </lineage>
</organism>